<comment type="function">
    <text evidence="4 5">Gas vesicles are hollow, gas filled proteinaceous nanostructures found in some microorganisms. During planktonic growth they allow positioning of the organism at a favorable depth for light or nutrient acquisition. GvpA forms the protein shell.</text>
</comment>
<keyword evidence="1 4" id="KW-0304">Gas vesicle</keyword>
<dbReference type="PANTHER" id="PTHR35344:SF4">
    <property type="entry name" value="GAS VESICLE PROTEIN A1"/>
    <property type="match status" value="1"/>
</dbReference>
<feature type="compositionally biased region" description="Basic and acidic residues" evidence="6">
    <location>
        <begin position="85"/>
        <end position="103"/>
    </location>
</feature>
<dbReference type="STRING" id="553466.SAMN04487950_2302"/>
<dbReference type="NCBIfam" id="NF046092">
    <property type="entry name" value="halo_gas_GvpA"/>
    <property type="match status" value="1"/>
</dbReference>
<evidence type="ECO:0000256" key="4">
    <source>
        <dbReference type="HAMAP-Rule" id="MF_00576"/>
    </source>
</evidence>
<comment type="subcellular location">
    <subcellularLocation>
        <location evidence="2 4 5">Gas vesicle shell</location>
    </subcellularLocation>
</comment>
<dbReference type="RefSeq" id="WP_049893539.1">
    <property type="nucleotide sequence ID" value="NZ_FOTC01000002.1"/>
</dbReference>
<comment type="subunit">
    <text evidence="4 5">The gas vesicle shell is 2 nm thick and consists of a single layer of this protein. It forms helical ribs nearly perpendicular to the long axis of the vesicle.</text>
</comment>
<proteinExistence type="inferred from homology"/>
<protein>
    <recommendedName>
        <fullName evidence="4">Gas vesicle protein A</fullName>
        <shortName evidence="4">GVP</shortName>
    </recommendedName>
</protein>
<name>A0A1I4ESF2_9EURY</name>
<dbReference type="AlphaFoldDB" id="A0A1I4ESF2"/>
<gene>
    <name evidence="4" type="primary">gvpA</name>
    <name evidence="7" type="ORF">SAMN04487950_2302</name>
</gene>
<evidence type="ECO:0000313" key="8">
    <source>
        <dbReference type="Proteomes" id="UP000199607"/>
    </source>
</evidence>
<dbReference type="InterPro" id="IPR050530">
    <property type="entry name" value="GvpA"/>
</dbReference>
<dbReference type="InterPro" id="IPR047870">
    <property type="entry name" value="Gas_vesicle_GvpA"/>
</dbReference>
<evidence type="ECO:0000256" key="3">
    <source>
        <dbReference type="ARBA" id="ARBA00035646"/>
    </source>
</evidence>
<dbReference type="GO" id="GO:0005198">
    <property type="term" value="F:structural molecule activity"/>
    <property type="evidence" value="ECO:0007669"/>
    <property type="project" value="InterPro"/>
</dbReference>
<dbReference type="InterPro" id="IPR018493">
    <property type="entry name" value="GvpA-like_CS"/>
</dbReference>
<accession>A0A1I4ESF2</accession>
<evidence type="ECO:0000256" key="5">
    <source>
        <dbReference type="RuleBase" id="RU000632"/>
    </source>
</evidence>
<dbReference type="PROSITE" id="PS00669">
    <property type="entry name" value="GAS_VESICLE_A_2"/>
    <property type="match status" value="1"/>
</dbReference>
<feature type="region of interest" description="Disordered" evidence="6">
    <location>
        <begin position="84"/>
        <end position="103"/>
    </location>
</feature>
<dbReference type="GO" id="GO:0012506">
    <property type="term" value="C:vesicle membrane"/>
    <property type="evidence" value="ECO:0007669"/>
    <property type="project" value="InterPro"/>
</dbReference>
<dbReference type="EMBL" id="FOTC01000002">
    <property type="protein sequence ID" value="SFL07426.1"/>
    <property type="molecule type" value="Genomic_DNA"/>
</dbReference>
<evidence type="ECO:0000256" key="1">
    <source>
        <dbReference type="ARBA" id="ARBA00022987"/>
    </source>
</evidence>
<dbReference type="Pfam" id="PF00741">
    <property type="entry name" value="Gas_vesicle"/>
    <property type="match status" value="1"/>
</dbReference>
<dbReference type="NCBIfam" id="NF006874">
    <property type="entry name" value="PRK09371.1"/>
    <property type="match status" value="1"/>
</dbReference>
<keyword evidence="8" id="KW-1185">Reference proteome</keyword>
<evidence type="ECO:0000256" key="6">
    <source>
        <dbReference type="SAM" id="MobiDB-lite"/>
    </source>
</evidence>
<evidence type="ECO:0000313" key="7">
    <source>
        <dbReference type="EMBL" id="SFL07426.1"/>
    </source>
</evidence>
<sequence>MPSTASPNSSSLADVLDRILDKGIVIDIWARVSVVGIEILTVEARVVAASVDTFLTYASEISKIEQATQTGDLDDIQDLEIETTSARKHEQKIEKTRAGVDAS</sequence>
<comment type="similarity">
    <text evidence="3 4 5">Belongs to the gas vesicle GvpA family.</text>
</comment>
<dbReference type="PROSITE" id="PS00234">
    <property type="entry name" value="GAS_VESICLE_A_1"/>
    <property type="match status" value="1"/>
</dbReference>
<reference evidence="8" key="1">
    <citation type="submission" date="2016-10" db="EMBL/GenBank/DDBJ databases">
        <authorList>
            <person name="Varghese N."/>
            <person name="Submissions S."/>
        </authorList>
    </citation>
    <scope>NUCLEOTIDE SEQUENCE [LARGE SCALE GENOMIC DNA]</scope>
    <source>
        <strain evidence="8">CGMCC 1.7738</strain>
    </source>
</reference>
<dbReference type="GO" id="GO:0033172">
    <property type="term" value="C:gas vesicle shell"/>
    <property type="evidence" value="ECO:0007669"/>
    <property type="project" value="UniProtKB-UniRule"/>
</dbReference>
<evidence type="ECO:0000256" key="2">
    <source>
        <dbReference type="ARBA" id="ARBA00035629"/>
    </source>
</evidence>
<dbReference type="HAMAP" id="MF_00576">
    <property type="entry name" value="Gas_vesicle_A"/>
    <property type="match status" value="1"/>
</dbReference>
<dbReference type="PANTHER" id="PTHR35344">
    <property type="entry name" value="GAS VESICLE STRUCTURAL PROTEIN 2-RELATED"/>
    <property type="match status" value="1"/>
</dbReference>
<dbReference type="InterPro" id="IPR000638">
    <property type="entry name" value="Gas-vesicle_GvpA-like"/>
</dbReference>
<dbReference type="Proteomes" id="UP000199607">
    <property type="component" value="Unassembled WGS sequence"/>
</dbReference>
<organism evidence="7 8">
    <name type="scientific">Halogranum rubrum</name>
    <dbReference type="NCBI Taxonomy" id="553466"/>
    <lineage>
        <taxon>Archaea</taxon>
        <taxon>Methanobacteriati</taxon>
        <taxon>Methanobacteriota</taxon>
        <taxon>Stenosarchaea group</taxon>
        <taxon>Halobacteria</taxon>
        <taxon>Halobacteriales</taxon>
        <taxon>Haloferacaceae</taxon>
    </lineage>
</organism>